<sequence length="259" mass="29141">MSARWKADDLVRTRSDNENRYKRNFLKQAVCELRFPTLMELGEQRPPASFVKALRKDYPLLELNNEFTLGIGSGNTGSSNIHILRSTKGGWSISLKENALSIETTAYSGFENLRERVLQVLEAAEKVIDSDFFTRIGLRYINVLKSEDEDITNWINPALTAPITSELFAGISDFGGRMQLLAEDGGCLFQHGIQLNRTNDAPPKPDYLIDIDTYRSEVSLSDTAAALDIMHRQAFDLFDWSITDKARNALSADNKTRKG</sequence>
<reference evidence="2" key="1">
    <citation type="submission" date="2017-02" db="EMBL/GenBank/DDBJ databases">
        <authorList>
            <person name="Furmanczyk E.M."/>
        </authorList>
    </citation>
    <scope>NUCLEOTIDE SEQUENCE [LARGE SCALE GENOMIC DNA]</scope>
    <source>
        <strain evidence="2">AP3_22</strain>
    </source>
</reference>
<evidence type="ECO:0008006" key="3">
    <source>
        <dbReference type="Google" id="ProtNLM"/>
    </source>
</evidence>
<organism evidence="1 2">
    <name type="scientific">Pseudomonas laurylsulfativorans</name>
    <dbReference type="NCBI Taxonomy" id="1943631"/>
    <lineage>
        <taxon>Bacteria</taxon>
        <taxon>Pseudomonadati</taxon>
        <taxon>Pseudomonadota</taxon>
        <taxon>Gammaproteobacteria</taxon>
        <taxon>Pseudomonadales</taxon>
        <taxon>Pseudomonadaceae</taxon>
        <taxon>Pseudomonas</taxon>
    </lineage>
</organism>
<dbReference type="InterPro" id="IPR026349">
    <property type="entry name" value="CHP04255"/>
</dbReference>
<keyword evidence="2" id="KW-1185">Reference proteome</keyword>
<comment type="caution">
    <text evidence="1">The sequence shown here is derived from an EMBL/GenBank/DDBJ whole genome shotgun (WGS) entry which is preliminary data.</text>
</comment>
<evidence type="ECO:0000313" key="1">
    <source>
        <dbReference type="EMBL" id="POF43446.1"/>
    </source>
</evidence>
<dbReference type="OrthoDB" id="7107919at2"/>
<protein>
    <recommendedName>
        <fullName evidence="3">TIGR04255 family protein</fullName>
    </recommendedName>
</protein>
<dbReference type="NCBIfam" id="TIGR04255">
    <property type="entry name" value="sporadTIGR04255"/>
    <property type="match status" value="1"/>
</dbReference>
<evidence type="ECO:0000313" key="2">
    <source>
        <dbReference type="Proteomes" id="UP000237440"/>
    </source>
</evidence>
<accession>A0A2S3VU30</accession>
<dbReference type="Proteomes" id="UP000237440">
    <property type="component" value="Unassembled WGS sequence"/>
</dbReference>
<name>A0A2S3VU30_9PSED</name>
<dbReference type="RefSeq" id="WP_103393093.1">
    <property type="nucleotide sequence ID" value="NZ_MUJK01000001.1"/>
</dbReference>
<dbReference type="AlphaFoldDB" id="A0A2S3VU30"/>
<gene>
    <name evidence="1" type="ORF">B0D71_01115</name>
</gene>
<proteinExistence type="predicted"/>
<dbReference type="EMBL" id="MUJK01000001">
    <property type="protein sequence ID" value="POF43446.1"/>
    <property type="molecule type" value="Genomic_DNA"/>
</dbReference>